<proteinExistence type="inferred from homology"/>
<feature type="chain" id="PRO_5008609210" evidence="5">
    <location>
        <begin position="26"/>
        <end position="543"/>
    </location>
</feature>
<dbReference type="InterPro" id="IPR000914">
    <property type="entry name" value="SBP_5_dom"/>
</dbReference>
<dbReference type="AlphaFoldDB" id="A0A1B8H124"/>
<dbReference type="InterPro" id="IPR039424">
    <property type="entry name" value="SBP_5"/>
</dbReference>
<comment type="subcellular location">
    <subcellularLocation>
        <location evidence="1">Cell envelope</location>
    </subcellularLocation>
</comment>
<organism evidence="7 8">
    <name type="scientific">Morganella psychrotolerans</name>
    <dbReference type="NCBI Taxonomy" id="368603"/>
    <lineage>
        <taxon>Bacteria</taxon>
        <taxon>Pseudomonadati</taxon>
        <taxon>Pseudomonadota</taxon>
        <taxon>Gammaproteobacteria</taxon>
        <taxon>Enterobacterales</taxon>
        <taxon>Morganellaceae</taxon>
        <taxon>Morganella</taxon>
    </lineage>
</organism>
<dbReference type="PIRSF" id="PIRSF002741">
    <property type="entry name" value="MppA"/>
    <property type="match status" value="1"/>
</dbReference>
<dbReference type="PANTHER" id="PTHR30290">
    <property type="entry name" value="PERIPLASMIC BINDING COMPONENT OF ABC TRANSPORTER"/>
    <property type="match status" value="1"/>
</dbReference>
<dbReference type="Gene3D" id="3.90.76.10">
    <property type="entry name" value="Dipeptide-binding Protein, Domain 1"/>
    <property type="match status" value="1"/>
</dbReference>
<dbReference type="EMBL" id="LZEY01000060">
    <property type="protein sequence ID" value="OBU02772.1"/>
    <property type="molecule type" value="Genomic_DNA"/>
</dbReference>
<sequence length="543" mass="60508">MKKNIIAVSLTPALLLSVLAYSASAAQVPAGTKLAAKQEIVINNGSEPVSLDPHKVEGVPESNIILNLLEGLVSTDADGKIVPGVAQSWSSPDNRTWTFILYPDAKWSDGSLVTANDFVYSWRRLVDPKTASPYGSYLHYAYVENVDEILKGAKSPDTLGVKALDDHTLQVQLTQPVPYFVDMLSHTALKPVPEGAIEQFGDKWTSAGKFTGNGAYTLSSWSVNERLVLKRNPVYRNDKETVIEQATFLPLQSETSDINRYRAGEIDITNSAVPPALFGKLKKEIPAEVRISPYLCTFYYEINNSAAPFTDPRVREAVKLGIDRDIIANKIMGQGQIPAYGFTPHYINGGNFITPEWASLTQDQRNEKGRKLLEEAGFSEKSPLTFELLYNTSDQNKQQAIAAASMWNKNLGVNVVLKNQEWKTSNQNRHEGNYQVARATWCADYNEPSSFLNIFLSDSSNNTSFYRNATFDSAMQRALLATDEKTRQSAYQQAEMQLDQDSALIPIYYRVSVRLIKPAVGGFTGNDPLDYMDIKRLYMVETY</sequence>
<evidence type="ECO:0000259" key="6">
    <source>
        <dbReference type="Pfam" id="PF00496"/>
    </source>
</evidence>
<evidence type="ECO:0000256" key="1">
    <source>
        <dbReference type="ARBA" id="ARBA00004196"/>
    </source>
</evidence>
<evidence type="ECO:0000256" key="2">
    <source>
        <dbReference type="ARBA" id="ARBA00005695"/>
    </source>
</evidence>
<keyword evidence="8" id="KW-1185">Reference proteome</keyword>
<reference evidence="8" key="1">
    <citation type="submission" date="2016-06" db="EMBL/GenBank/DDBJ databases">
        <authorList>
            <person name="Butler K."/>
        </authorList>
    </citation>
    <scope>NUCLEOTIDE SEQUENCE [LARGE SCALE GENOMIC DNA]</scope>
    <source>
        <strain evidence="8">GCSL-Mp20</strain>
    </source>
</reference>
<comment type="similarity">
    <text evidence="2">Belongs to the bacterial solute-binding protein 5 family.</text>
</comment>
<comment type="caution">
    <text evidence="7">The sequence shown here is derived from an EMBL/GenBank/DDBJ whole genome shotgun (WGS) entry which is preliminary data.</text>
</comment>
<dbReference type="OrthoDB" id="9801912at2"/>
<name>A0A1B8H124_9GAMM</name>
<dbReference type="FunFam" id="3.90.76.10:FF:000001">
    <property type="entry name" value="Oligopeptide ABC transporter substrate-binding protein"/>
    <property type="match status" value="1"/>
</dbReference>
<dbReference type="RefSeq" id="WP_067406618.1">
    <property type="nucleotide sequence ID" value="NZ_LZEY01000060.1"/>
</dbReference>
<feature type="signal peptide" evidence="5">
    <location>
        <begin position="1"/>
        <end position="25"/>
    </location>
</feature>
<dbReference type="GO" id="GO:0015833">
    <property type="term" value="P:peptide transport"/>
    <property type="evidence" value="ECO:0007669"/>
    <property type="project" value="TreeGrafter"/>
</dbReference>
<dbReference type="Pfam" id="PF00496">
    <property type="entry name" value="SBP_bac_5"/>
    <property type="match status" value="1"/>
</dbReference>
<dbReference type="GO" id="GO:0043190">
    <property type="term" value="C:ATP-binding cassette (ABC) transporter complex"/>
    <property type="evidence" value="ECO:0007669"/>
    <property type="project" value="InterPro"/>
</dbReference>
<dbReference type="InterPro" id="IPR030678">
    <property type="entry name" value="Peptide/Ni-bd"/>
</dbReference>
<gene>
    <name evidence="7" type="ORF">AYY18_11995</name>
</gene>
<dbReference type="Gene3D" id="3.10.105.10">
    <property type="entry name" value="Dipeptide-binding Protein, Domain 3"/>
    <property type="match status" value="1"/>
</dbReference>
<evidence type="ECO:0000256" key="3">
    <source>
        <dbReference type="ARBA" id="ARBA00022448"/>
    </source>
</evidence>
<evidence type="ECO:0000313" key="8">
    <source>
        <dbReference type="Proteomes" id="UP000092377"/>
    </source>
</evidence>
<dbReference type="SUPFAM" id="SSF53850">
    <property type="entry name" value="Periplasmic binding protein-like II"/>
    <property type="match status" value="1"/>
</dbReference>
<dbReference type="PANTHER" id="PTHR30290:SF10">
    <property type="entry name" value="PERIPLASMIC OLIGOPEPTIDE-BINDING PROTEIN-RELATED"/>
    <property type="match status" value="1"/>
</dbReference>
<dbReference type="CDD" id="cd08504">
    <property type="entry name" value="PBP2_OppA"/>
    <property type="match status" value="1"/>
</dbReference>
<keyword evidence="4 5" id="KW-0732">Signal</keyword>
<evidence type="ECO:0000256" key="5">
    <source>
        <dbReference type="SAM" id="SignalP"/>
    </source>
</evidence>
<dbReference type="FunFam" id="3.10.105.10:FF:000001">
    <property type="entry name" value="Oligopeptide ABC transporter, oligopeptide-binding protein"/>
    <property type="match status" value="1"/>
</dbReference>
<evidence type="ECO:0000256" key="4">
    <source>
        <dbReference type="ARBA" id="ARBA00022729"/>
    </source>
</evidence>
<dbReference type="Proteomes" id="UP000092377">
    <property type="component" value="Unassembled WGS sequence"/>
</dbReference>
<feature type="domain" description="Solute-binding protein family 5" evidence="6">
    <location>
        <begin position="80"/>
        <end position="462"/>
    </location>
</feature>
<keyword evidence="3" id="KW-0813">Transport</keyword>
<evidence type="ECO:0000313" key="7">
    <source>
        <dbReference type="EMBL" id="OBU02772.1"/>
    </source>
</evidence>
<dbReference type="GO" id="GO:0030288">
    <property type="term" value="C:outer membrane-bounded periplasmic space"/>
    <property type="evidence" value="ECO:0007669"/>
    <property type="project" value="TreeGrafter"/>
</dbReference>
<accession>A0A1B8H124</accession>
<dbReference type="Gene3D" id="3.40.190.10">
    <property type="entry name" value="Periplasmic binding protein-like II"/>
    <property type="match status" value="1"/>
</dbReference>
<protein>
    <submittedName>
        <fullName evidence="7">Oligopeptide ABC transporter substrate-binding protein OppA</fullName>
    </submittedName>
</protein>
<dbReference type="GO" id="GO:1904680">
    <property type="term" value="F:peptide transmembrane transporter activity"/>
    <property type="evidence" value="ECO:0007669"/>
    <property type="project" value="TreeGrafter"/>
</dbReference>